<sequence length="132" mass="14939">MSDEQRQQYLTRRRANYRERIRRGKQVVDSNQPTNLTTPLQEITNTSRVIWLSTIRQIARNTSHPRFVPDQTVSYTSSTRRGTNSNTAPANNLDGANMNGSIKLGEFMARTGSSPDPDPMKFGSFFARLQCG</sequence>
<dbReference type="Proteomes" id="UP001341840">
    <property type="component" value="Unassembled WGS sequence"/>
</dbReference>
<evidence type="ECO:0000256" key="1">
    <source>
        <dbReference type="SAM" id="MobiDB-lite"/>
    </source>
</evidence>
<evidence type="ECO:0000313" key="3">
    <source>
        <dbReference type="Proteomes" id="UP001341840"/>
    </source>
</evidence>
<gene>
    <name evidence="2" type="ORF">PIB30_095095</name>
</gene>
<proteinExistence type="predicted"/>
<feature type="region of interest" description="Disordered" evidence="1">
    <location>
        <begin position="66"/>
        <end position="97"/>
    </location>
</feature>
<protein>
    <recommendedName>
        <fullName evidence="4">BZIP domain-containing protein</fullName>
    </recommendedName>
</protein>
<comment type="caution">
    <text evidence="2">The sequence shown here is derived from an EMBL/GenBank/DDBJ whole genome shotgun (WGS) entry which is preliminary data.</text>
</comment>
<accession>A0ABU6SY25</accession>
<organism evidence="2 3">
    <name type="scientific">Stylosanthes scabra</name>
    <dbReference type="NCBI Taxonomy" id="79078"/>
    <lineage>
        <taxon>Eukaryota</taxon>
        <taxon>Viridiplantae</taxon>
        <taxon>Streptophyta</taxon>
        <taxon>Embryophyta</taxon>
        <taxon>Tracheophyta</taxon>
        <taxon>Spermatophyta</taxon>
        <taxon>Magnoliopsida</taxon>
        <taxon>eudicotyledons</taxon>
        <taxon>Gunneridae</taxon>
        <taxon>Pentapetalae</taxon>
        <taxon>rosids</taxon>
        <taxon>fabids</taxon>
        <taxon>Fabales</taxon>
        <taxon>Fabaceae</taxon>
        <taxon>Papilionoideae</taxon>
        <taxon>50 kb inversion clade</taxon>
        <taxon>dalbergioids sensu lato</taxon>
        <taxon>Dalbergieae</taxon>
        <taxon>Pterocarpus clade</taxon>
        <taxon>Stylosanthes</taxon>
    </lineage>
</organism>
<reference evidence="2 3" key="1">
    <citation type="journal article" date="2023" name="Plants (Basel)">
        <title>Bridging the Gap: Combining Genomics and Transcriptomics Approaches to Understand Stylosanthes scabra, an Orphan Legume from the Brazilian Caatinga.</title>
        <authorList>
            <person name="Ferreira-Neto J.R.C."/>
            <person name="da Silva M.D."/>
            <person name="Binneck E."/>
            <person name="de Melo N.F."/>
            <person name="da Silva R.H."/>
            <person name="de Melo A.L.T.M."/>
            <person name="Pandolfi V."/>
            <person name="Bustamante F.O."/>
            <person name="Brasileiro-Vidal A.C."/>
            <person name="Benko-Iseppon A.M."/>
        </authorList>
    </citation>
    <scope>NUCLEOTIDE SEQUENCE [LARGE SCALE GENOMIC DNA]</scope>
    <source>
        <tissue evidence="2">Leaves</tissue>
    </source>
</reference>
<evidence type="ECO:0000313" key="2">
    <source>
        <dbReference type="EMBL" id="MED6140628.1"/>
    </source>
</evidence>
<dbReference type="EMBL" id="JASCZI010062563">
    <property type="protein sequence ID" value="MED6140628.1"/>
    <property type="molecule type" value="Genomic_DNA"/>
</dbReference>
<keyword evidence="3" id="KW-1185">Reference proteome</keyword>
<feature type="compositionally biased region" description="Low complexity" evidence="1">
    <location>
        <begin position="74"/>
        <end position="87"/>
    </location>
</feature>
<evidence type="ECO:0008006" key="4">
    <source>
        <dbReference type="Google" id="ProtNLM"/>
    </source>
</evidence>
<name>A0ABU6SY25_9FABA</name>